<dbReference type="EMBL" id="QJSP01000006">
    <property type="protein sequence ID" value="PYE17565.1"/>
    <property type="molecule type" value="Genomic_DNA"/>
</dbReference>
<protein>
    <submittedName>
        <fullName evidence="2">Uncharacterized protein</fullName>
    </submittedName>
</protein>
<dbReference type="OrthoDB" id="4772769at2"/>
<dbReference type="Pfam" id="PF21997">
    <property type="entry name" value="DUF6928"/>
    <property type="match status" value="1"/>
</dbReference>
<comment type="caution">
    <text evidence="2">The sequence shown here is derived from an EMBL/GenBank/DDBJ whole genome shotgun (WGS) entry which is preliminary data.</text>
</comment>
<organism evidence="2 3">
    <name type="scientific">Williamsia limnetica</name>
    <dbReference type="NCBI Taxonomy" id="882452"/>
    <lineage>
        <taxon>Bacteria</taxon>
        <taxon>Bacillati</taxon>
        <taxon>Actinomycetota</taxon>
        <taxon>Actinomycetes</taxon>
        <taxon>Mycobacteriales</taxon>
        <taxon>Nocardiaceae</taxon>
        <taxon>Williamsia</taxon>
    </lineage>
</organism>
<reference evidence="2 3" key="1">
    <citation type="submission" date="2018-06" db="EMBL/GenBank/DDBJ databases">
        <title>Genomic Encyclopedia of Type Strains, Phase IV (KMG-IV): sequencing the most valuable type-strain genomes for metagenomic binning, comparative biology and taxonomic classification.</title>
        <authorList>
            <person name="Goeker M."/>
        </authorList>
    </citation>
    <scope>NUCLEOTIDE SEQUENCE [LARGE SCALE GENOMIC DNA]</scope>
    <source>
        <strain evidence="2 3">DSM 45521</strain>
    </source>
</reference>
<evidence type="ECO:0000313" key="3">
    <source>
        <dbReference type="Proteomes" id="UP000247591"/>
    </source>
</evidence>
<dbReference type="AlphaFoldDB" id="A0A318RML5"/>
<sequence length="255" mass="27059">MLWFVNSSDPAAEIRQGLRHDPATAGAIAAALTPDLTAVPIGETTLAAAADPDTDQLFVGTYGALTVVTSPVLASTTPSTLPQSWIAALPSDSTIVLHTDPETSLGAFARWDAGELRRSFSANPVDIFENNGLPFVFEGPFWSGEHPLVYADGAQPDPQALPFHPQEFAEQAIREWLGFRFTTPLEDSDTDPATITVSGFAIRPKGYQPTEADVELGLSTSNTPNTPTGDATTAQAPAPSTPGRVARWFGFGHKN</sequence>
<feature type="region of interest" description="Disordered" evidence="1">
    <location>
        <begin position="217"/>
        <end position="242"/>
    </location>
</feature>
<gene>
    <name evidence="2" type="ORF">DFR67_106269</name>
</gene>
<proteinExistence type="predicted"/>
<evidence type="ECO:0000256" key="1">
    <source>
        <dbReference type="SAM" id="MobiDB-lite"/>
    </source>
</evidence>
<keyword evidence="3" id="KW-1185">Reference proteome</keyword>
<accession>A0A318RML5</accession>
<name>A0A318RML5_WILLI</name>
<dbReference type="InterPro" id="IPR053847">
    <property type="entry name" value="DUF6928"/>
</dbReference>
<dbReference type="RefSeq" id="WP_110469790.1">
    <property type="nucleotide sequence ID" value="NZ_QJSP01000006.1"/>
</dbReference>
<feature type="compositionally biased region" description="Polar residues" evidence="1">
    <location>
        <begin position="218"/>
        <end position="230"/>
    </location>
</feature>
<feature type="compositionally biased region" description="Low complexity" evidence="1">
    <location>
        <begin position="231"/>
        <end position="242"/>
    </location>
</feature>
<dbReference type="Proteomes" id="UP000247591">
    <property type="component" value="Unassembled WGS sequence"/>
</dbReference>
<evidence type="ECO:0000313" key="2">
    <source>
        <dbReference type="EMBL" id="PYE17565.1"/>
    </source>
</evidence>